<evidence type="ECO:0000256" key="3">
    <source>
        <dbReference type="ARBA" id="ARBA00022840"/>
    </source>
</evidence>
<evidence type="ECO:0000256" key="2">
    <source>
        <dbReference type="ARBA" id="ARBA00022801"/>
    </source>
</evidence>
<dbReference type="InterPro" id="IPR010016">
    <property type="entry name" value="PxpB"/>
</dbReference>
<dbReference type="RefSeq" id="WP_131864143.1">
    <property type="nucleotide sequence ID" value="NZ_SMCR01000002.1"/>
</dbReference>
<feature type="domain" description="Carboxyltransferase" evidence="4">
    <location>
        <begin position="5"/>
        <end position="203"/>
    </location>
</feature>
<dbReference type="NCBIfam" id="TIGR00370">
    <property type="entry name" value="5-oxoprolinase subunit PxpB"/>
    <property type="match status" value="1"/>
</dbReference>
<gene>
    <name evidence="5" type="ORF">EDC52_10251</name>
</gene>
<keyword evidence="3" id="KW-0067">ATP-binding</keyword>
<evidence type="ECO:0000313" key="5">
    <source>
        <dbReference type="EMBL" id="TCV98732.1"/>
    </source>
</evidence>
<evidence type="ECO:0000259" key="4">
    <source>
        <dbReference type="SMART" id="SM00796"/>
    </source>
</evidence>
<dbReference type="AlphaFoldDB" id="A0A4R3YZH5"/>
<dbReference type="Gene3D" id="2.40.100.10">
    <property type="entry name" value="Cyclophilin-like"/>
    <property type="match status" value="1"/>
</dbReference>
<dbReference type="Pfam" id="PF02682">
    <property type="entry name" value="CT_C_D"/>
    <property type="match status" value="1"/>
</dbReference>
<evidence type="ECO:0000313" key="6">
    <source>
        <dbReference type="Proteomes" id="UP000295719"/>
    </source>
</evidence>
<name>A0A4R3YZH5_9GAMM</name>
<keyword evidence="2" id="KW-0378">Hydrolase</keyword>
<proteinExistence type="predicted"/>
<keyword evidence="1" id="KW-0547">Nucleotide-binding</keyword>
<dbReference type="PANTHER" id="PTHR34698">
    <property type="entry name" value="5-OXOPROLINASE SUBUNIT B"/>
    <property type="match status" value="1"/>
</dbReference>
<dbReference type="PANTHER" id="PTHR34698:SF2">
    <property type="entry name" value="5-OXOPROLINASE SUBUNIT B"/>
    <property type="match status" value="1"/>
</dbReference>
<dbReference type="OrthoDB" id="9778567at2"/>
<dbReference type="SUPFAM" id="SSF160467">
    <property type="entry name" value="PH0987 N-terminal domain-like"/>
    <property type="match status" value="1"/>
</dbReference>
<sequence>MNSYPRFVPVGDQALLIEFGAVIDDRLNARVQALAAAVADIDGVQDIIPTYRSLTLQFDPLLIELTDLCRACGDRLHHLALSSAPSRCWRVPVCYGGSCGEDLSSLAAEHQLSAEQAIALHCGAVYRVFMVGFMPGFAYLGGLPAALHTPRRSSPRAMTPASSINIGGQQTAISSVAGPSGWHLIGRTPWRSFSPARQPAFLFQAGDAIIFEPISLEAFRRLEPICANPRWLPEAEKAS</sequence>
<dbReference type="GO" id="GO:0016787">
    <property type="term" value="F:hydrolase activity"/>
    <property type="evidence" value="ECO:0007669"/>
    <property type="project" value="UniProtKB-KW"/>
</dbReference>
<dbReference type="EMBL" id="SMCR01000002">
    <property type="protein sequence ID" value="TCV98732.1"/>
    <property type="molecule type" value="Genomic_DNA"/>
</dbReference>
<dbReference type="InterPro" id="IPR029000">
    <property type="entry name" value="Cyclophilin-like_dom_sf"/>
</dbReference>
<evidence type="ECO:0000256" key="1">
    <source>
        <dbReference type="ARBA" id="ARBA00022741"/>
    </source>
</evidence>
<comment type="caution">
    <text evidence="5">The sequence shown here is derived from an EMBL/GenBank/DDBJ whole genome shotgun (WGS) entry which is preliminary data.</text>
</comment>
<dbReference type="Proteomes" id="UP000295719">
    <property type="component" value="Unassembled WGS sequence"/>
</dbReference>
<dbReference type="GO" id="GO:0005524">
    <property type="term" value="F:ATP binding"/>
    <property type="evidence" value="ECO:0007669"/>
    <property type="project" value="UniProtKB-KW"/>
</dbReference>
<dbReference type="Gene3D" id="3.30.1360.40">
    <property type="match status" value="1"/>
</dbReference>
<organism evidence="5 6">
    <name type="scientific">Biostraticola tofi</name>
    <dbReference type="NCBI Taxonomy" id="466109"/>
    <lineage>
        <taxon>Bacteria</taxon>
        <taxon>Pseudomonadati</taxon>
        <taxon>Pseudomonadota</taxon>
        <taxon>Gammaproteobacteria</taxon>
        <taxon>Enterobacterales</taxon>
        <taxon>Bruguierivoracaceae</taxon>
        <taxon>Biostraticola</taxon>
    </lineage>
</organism>
<dbReference type="SUPFAM" id="SSF50891">
    <property type="entry name" value="Cyclophilin-like"/>
    <property type="match status" value="1"/>
</dbReference>
<protein>
    <submittedName>
        <fullName evidence="5">KipI family sensor histidine kinase inhibitor</fullName>
    </submittedName>
</protein>
<dbReference type="InterPro" id="IPR003833">
    <property type="entry name" value="CT_C_D"/>
</dbReference>
<keyword evidence="6" id="KW-1185">Reference proteome</keyword>
<accession>A0A4R3YZH5</accession>
<reference evidence="5 6" key="1">
    <citation type="submission" date="2019-03" db="EMBL/GenBank/DDBJ databases">
        <title>Genomic Encyclopedia of Type Strains, Phase IV (KMG-IV): sequencing the most valuable type-strain genomes for metagenomic binning, comparative biology and taxonomic classification.</title>
        <authorList>
            <person name="Goeker M."/>
        </authorList>
    </citation>
    <scope>NUCLEOTIDE SEQUENCE [LARGE SCALE GENOMIC DNA]</scope>
    <source>
        <strain evidence="5 6">DSM 19580</strain>
    </source>
</reference>
<dbReference type="SMART" id="SM00796">
    <property type="entry name" value="AHS1"/>
    <property type="match status" value="1"/>
</dbReference>